<evidence type="ECO:0000256" key="3">
    <source>
        <dbReference type="ARBA" id="ARBA00022670"/>
    </source>
</evidence>
<dbReference type="GO" id="GO:0016020">
    <property type="term" value="C:membrane"/>
    <property type="evidence" value="ECO:0007669"/>
    <property type="project" value="InterPro"/>
</dbReference>
<comment type="caution">
    <text evidence="9">The sequence shown here is derived from an EMBL/GenBank/DDBJ whole genome shotgun (WGS) entry which is preliminary data.</text>
</comment>
<evidence type="ECO:0000256" key="7">
    <source>
        <dbReference type="ARBA" id="ARBA00023136"/>
    </source>
</evidence>
<dbReference type="Proteomes" id="UP000431913">
    <property type="component" value="Unassembled WGS sequence"/>
</dbReference>
<proteinExistence type="predicted"/>
<dbReference type="Pfam" id="PF04647">
    <property type="entry name" value="AgrB"/>
    <property type="match status" value="1"/>
</dbReference>
<dbReference type="GO" id="GO:0006508">
    <property type="term" value="P:proteolysis"/>
    <property type="evidence" value="ECO:0007669"/>
    <property type="project" value="UniProtKB-KW"/>
</dbReference>
<feature type="transmembrane region" description="Helical" evidence="8">
    <location>
        <begin position="170"/>
        <end position="188"/>
    </location>
</feature>
<sequence length="196" mass="22116">MLLLLSCCERLTDFFISQCGLSETRRPWYIYTLQTRISMFLSTAGMMLLGCLVATPYQVICFLVGILSLRRRLGGYHAKTPLRCLFLSIGVSILCLSIVNSLVQYSLSILIWILFISLSFAVFNSSPYSHPNCPLTPDELAVSWIKAKHILIWNLFLILLLQIFFANSNCALYCEMGIIAAAISFFVSKFKEVKSS</sequence>
<dbReference type="InterPro" id="IPR006741">
    <property type="entry name" value="AgrB"/>
</dbReference>
<evidence type="ECO:0000256" key="6">
    <source>
        <dbReference type="ARBA" id="ARBA00022989"/>
    </source>
</evidence>
<organism evidence="9 10">
    <name type="scientific">Ruthenibacterium lactatiformans</name>
    <dbReference type="NCBI Taxonomy" id="1550024"/>
    <lineage>
        <taxon>Bacteria</taxon>
        <taxon>Bacillati</taxon>
        <taxon>Bacillota</taxon>
        <taxon>Clostridia</taxon>
        <taxon>Eubacteriales</taxon>
        <taxon>Oscillospiraceae</taxon>
        <taxon>Ruthenibacterium</taxon>
    </lineage>
</organism>
<accession>A0A6I2UBS6</accession>
<evidence type="ECO:0000313" key="10">
    <source>
        <dbReference type="Proteomes" id="UP000431913"/>
    </source>
</evidence>
<keyword evidence="5" id="KW-0378">Hydrolase</keyword>
<keyword evidence="4 8" id="KW-0812">Transmembrane</keyword>
<evidence type="ECO:0000256" key="5">
    <source>
        <dbReference type="ARBA" id="ARBA00022801"/>
    </source>
</evidence>
<keyword evidence="2" id="KW-0673">Quorum sensing</keyword>
<dbReference type="GO" id="GO:0008233">
    <property type="term" value="F:peptidase activity"/>
    <property type="evidence" value="ECO:0007669"/>
    <property type="project" value="UniProtKB-KW"/>
</dbReference>
<evidence type="ECO:0000256" key="8">
    <source>
        <dbReference type="SAM" id="Phobius"/>
    </source>
</evidence>
<evidence type="ECO:0008006" key="11">
    <source>
        <dbReference type="Google" id="ProtNLM"/>
    </source>
</evidence>
<feature type="transmembrane region" description="Helical" evidence="8">
    <location>
        <begin position="81"/>
        <end position="99"/>
    </location>
</feature>
<feature type="transmembrane region" description="Helical" evidence="8">
    <location>
        <begin position="144"/>
        <end position="164"/>
    </location>
</feature>
<keyword evidence="7 8" id="KW-0472">Membrane</keyword>
<evidence type="ECO:0000313" key="9">
    <source>
        <dbReference type="EMBL" id="MST93604.1"/>
    </source>
</evidence>
<keyword evidence="3" id="KW-0645">Protease</keyword>
<protein>
    <recommendedName>
        <fullName evidence="11">Accessory regulator AgrB</fullName>
    </recommendedName>
</protein>
<name>A0A6I2UBS6_9FIRM</name>
<evidence type="ECO:0000256" key="4">
    <source>
        <dbReference type="ARBA" id="ARBA00022692"/>
    </source>
</evidence>
<evidence type="ECO:0000256" key="1">
    <source>
        <dbReference type="ARBA" id="ARBA00022475"/>
    </source>
</evidence>
<reference evidence="9 10" key="1">
    <citation type="submission" date="2019-08" db="EMBL/GenBank/DDBJ databases">
        <title>In-depth cultivation of the pig gut microbiome towards novel bacterial diversity and tailored functional studies.</title>
        <authorList>
            <person name="Wylensek D."/>
            <person name="Hitch T.C.A."/>
            <person name="Clavel T."/>
        </authorList>
    </citation>
    <scope>NUCLEOTIDE SEQUENCE [LARGE SCALE GENOMIC DNA]</scope>
    <source>
        <strain evidence="9 10">WCA3-601-WT-6J</strain>
    </source>
</reference>
<feature type="transmembrane region" description="Helical" evidence="8">
    <location>
        <begin position="105"/>
        <end position="123"/>
    </location>
</feature>
<dbReference type="AlphaFoldDB" id="A0A6I2UBS6"/>
<dbReference type="EMBL" id="VUNJ01000041">
    <property type="protein sequence ID" value="MST93604.1"/>
    <property type="molecule type" value="Genomic_DNA"/>
</dbReference>
<keyword evidence="1" id="KW-1003">Cell membrane</keyword>
<gene>
    <name evidence="9" type="ORF">FYJ76_16970</name>
</gene>
<dbReference type="RefSeq" id="WP_154524254.1">
    <property type="nucleotide sequence ID" value="NZ_VUNJ01000041.1"/>
</dbReference>
<feature type="transmembrane region" description="Helical" evidence="8">
    <location>
        <begin position="46"/>
        <end position="69"/>
    </location>
</feature>
<keyword evidence="6 8" id="KW-1133">Transmembrane helix</keyword>
<dbReference type="GO" id="GO:0009372">
    <property type="term" value="P:quorum sensing"/>
    <property type="evidence" value="ECO:0007669"/>
    <property type="project" value="UniProtKB-KW"/>
</dbReference>
<evidence type="ECO:0000256" key="2">
    <source>
        <dbReference type="ARBA" id="ARBA00022654"/>
    </source>
</evidence>